<keyword evidence="1" id="KW-1133">Transmembrane helix</keyword>
<name>A0A1I1QKK4_9HYPH</name>
<dbReference type="Proteomes" id="UP000182258">
    <property type="component" value="Unassembled WGS sequence"/>
</dbReference>
<feature type="transmembrane region" description="Helical" evidence="1">
    <location>
        <begin position="53"/>
        <end position="73"/>
    </location>
</feature>
<dbReference type="STRING" id="728005.SAMN04488059_13025"/>
<organism evidence="2 3">
    <name type="scientific">Devosia psychrophila</name>
    <dbReference type="NCBI Taxonomy" id="728005"/>
    <lineage>
        <taxon>Bacteria</taxon>
        <taxon>Pseudomonadati</taxon>
        <taxon>Pseudomonadota</taxon>
        <taxon>Alphaproteobacteria</taxon>
        <taxon>Hyphomicrobiales</taxon>
        <taxon>Devosiaceae</taxon>
        <taxon>Devosia</taxon>
    </lineage>
</organism>
<gene>
    <name evidence="2" type="ORF">SAMN04488059_13025</name>
</gene>
<accession>A0A1I1QKK4</accession>
<dbReference type="AlphaFoldDB" id="A0A1I1QKK4"/>
<evidence type="ECO:0000256" key="1">
    <source>
        <dbReference type="SAM" id="Phobius"/>
    </source>
</evidence>
<dbReference type="EMBL" id="FOMB01000030">
    <property type="protein sequence ID" value="SFD22654.1"/>
    <property type="molecule type" value="Genomic_DNA"/>
</dbReference>
<keyword evidence="1" id="KW-0472">Membrane</keyword>
<protein>
    <submittedName>
        <fullName evidence="2">Uncharacterized protein</fullName>
    </submittedName>
</protein>
<reference evidence="2 3" key="1">
    <citation type="submission" date="2016-10" db="EMBL/GenBank/DDBJ databases">
        <authorList>
            <person name="de Groot N.N."/>
        </authorList>
    </citation>
    <scope>NUCLEOTIDE SEQUENCE [LARGE SCALE GENOMIC DNA]</scope>
    <source>
        <strain evidence="2 3">CGMCC 1.10210</strain>
    </source>
</reference>
<keyword evidence="1" id="KW-0812">Transmembrane</keyword>
<evidence type="ECO:0000313" key="2">
    <source>
        <dbReference type="EMBL" id="SFD22654.1"/>
    </source>
</evidence>
<dbReference type="RefSeq" id="WP_052952803.1">
    <property type="nucleotide sequence ID" value="NZ_FOMB01000030.1"/>
</dbReference>
<evidence type="ECO:0000313" key="3">
    <source>
        <dbReference type="Proteomes" id="UP000182258"/>
    </source>
</evidence>
<proteinExistence type="predicted"/>
<sequence>MKAIDLRRILIGLVGGLALALGGLWLLQGTGLVQVRPILCFADCAELQGPSTTWAIVGLIMAVLGAWGVVYSLRRPRRPR</sequence>